<dbReference type="EMBL" id="DRTD01000030">
    <property type="protein sequence ID" value="HHE54226.1"/>
    <property type="molecule type" value="Genomic_DNA"/>
</dbReference>
<sequence length="194" mass="22201">MFINWALQEINLKIVYYGPGMSGKTTNLEYIHSKLDPSLKGELVSLKTKEDRTIFFDFMQIEVGRIKGKKPKFNLYTVPGQVYYASSRKVILNGVDGIVFVADSQPHRMEANIETLLDLEENLKQEGHSLENFPWVIQYNKRDLPGVEPVEVLQKRLNFFDVPSFEAVAVRGEGVFDTLKAVINLVVRHVQDQL</sequence>
<reference evidence="3" key="1">
    <citation type="journal article" date="2020" name="mSystems">
        <title>Genome- and Community-Level Interaction Insights into Carbon Utilization and Element Cycling Functions of Hydrothermarchaeota in Hydrothermal Sediment.</title>
        <authorList>
            <person name="Zhou Z."/>
            <person name="Liu Y."/>
            <person name="Xu W."/>
            <person name="Pan J."/>
            <person name="Luo Z.H."/>
            <person name="Li M."/>
        </authorList>
    </citation>
    <scope>NUCLEOTIDE SEQUENCE [LARGE SCALE GENOMIC DNA]</scope>
    <source>
        <strain evidence="3">HyVt-76</strain>
    </source>
</reference>
<dbReference type="CDD" id="cd00882">
    <property type="entry name" value="Ras_like_GTPase"/>
    <property type="match status" value="1"/>
</dbReference>
<keyword evidence="2" id="KW-0342">GTP-binding</keyword>
<dbReference type="PANTHER" id="PTHR42708:SF1">
    <property type="entry name" value="GLIDING MOTILITY PROTEIN MGLA"/>
    <property type="match status" value="1"/>
</dbReference>
<dbReference type="InterPro" id="IPR006689">
    <property type="entry name" value="Small_GTPase_ARF/SAR"/>
</dbReference>
<dbReference type="AlphaFoldDB" id="A0A7V5H1N7"/>
<evidence type="ECO:0000256" key="2">
    <source>
        <dbReference type="ARBA" id="ARBA00023134"/>
    </source>
</evidence>
<dbReference type="GO" id="GO:0005525">
    <property type="term" value="F:GTP binding"/>
    <property type="evidence" value="ECO:0007669"/>
    <property type="project" value="UniProtKB-KW"/>
</dbReference>
<organism evidence="3">
    <name type="scientific">Caldithrix abyssi</name>
    <dbReference type="NCBI Taxonomy" id="187145"/>
    <lineage>
        <taxon>Bacteria</taxon>
        <taxon>Pseudomonadati</taxon>
        <taxon>Calditrichota</taxon>
        <taxon>Calditrichia</taxon>
        <taxon>Calditrichales</taxon>
        <taxon>Calditrichaceae</taxon>
        <taxon>Caldithrix</taxon>
    </lineage>
</organism>
<evidence type="ECO:0000256" key="1">
    <source>
        <dbReference type="ARBA" id="ARBA00022741"/>
    </source>
</evidence>
<name>A0A7V5H1N7_CALAY</name>
<dbReference type="GO" id="GO:0003924">
    <property type="term" value="F:GTPase activity"/>
    <property type="evidence" value="ECO:0007669"/>
    <property type="project" value="InterPro"/>
</dbReference>
<dbReference type="InterPro" id="IPR027417">
    <property type="entry name" value="P-loop_NTPase"/>
</dbReference>
<dbReference type="Gene3D" id="3.40.50.300">
    <property type="entry name" value="P-loop containing nucleotide triphosphate hydrolases"/>
    <property type="match status" value="1"/>
</dbReference>
<gene>
    <name evidence="3" type="ORF">ENL21_00460</name>
</gene>
<dbReference type="SUPFAM" id="SSF52540">
    <property type="entry name" value="P-loop containing nucleoside triphosphate hydrolases"/>
    <property type="match status" value="1"/>
</dbReference>
<dbReference type="Proteomes" id="UP000886111">
    <property type="component" value="Unassembled WGS sequence"/>
</dbReference>
<keyword evidence="1" id="KW-0547">Nucleotide-binding</keyword>
<protein>
    <submittedName>
        <fullName evidence="3">Gliding-motility protein MglA</fullName>
    </submittedName>
</protein>
<evidence type="ECO:0000313" key="3">
    <source>
        <dbReference type="EMBL" id="HHE54226.1"/>
    </source>
</evidence>
<accession>A0A7V5H1N7</accession>
<comment type="caution">
    <text evidence="3">The sequence shown here is derived from an EMBL/GenBank/DDBJ whole genome shotgun (WGS) entry which is preliminary data.</text>
</comment>
<dbReference type="PANTHER" id="PTHR42708">
    <property type="entry name" value="ATP/GTP-BINDING PROTEIN-RELATED"/>
    <property type="match status" value="1"/>
</dbReference>
<proteinExistence type="predicted"/>
<dbReference type="InterPro" id="IPR052705">
    <property type="entry name" value="Gliding_Motility_GTPase"/>
</dbReference>
<dbReference type="Pfam" id="PF00025">
    <property type="entry name" value="Arf"/>
    <property type="match status" value="1"/>
</dbReference>